<keyword evidence="2" id="KW-0472">Membrane</keyword>
<dbReference type="EMBL" id="KB742418">
    <property type="protein sequence ID" value="EOB08822.1"/>
    <property type="molecule type" value="Genomic_DNA"/>
</dbReference>
<keyword evidence="2" id="KW-0812">Transmembrane</keyword>
<keyword evidence="2" id="KW-1133">Transmembrane helix</keyword>
<feature type="region of interest" description="Disordered" evidence="1">
    <location>
        <begin position="1"/>
        <end position="71"/>
    </location>
</feature>
<feature type="non-terminal residue" evidence="3">
    <location>
        <position position="168"/>
    </location>
</feature>
<evidence type="ECO:0000256" key="2">
    <source>
        <dbReference type="SAM" id="Phobius"/>
    </source>
</evidence>
<feature type="non-terminal residue" evidence="3">
    <location>
        <position position="1"/>
    </location>
</feature>
<evidence type="ECO:0000313" key="3">
    <source>
        <dbReference type="EMBL" id="EOB08822.1"/>
    </source>
</evidence>
<keyword evidence="4" id="KW-1185">Reference proteome</keyword>
<feature type="transmembrane region" description="Helical" evidence="2">
    <location>
        <begin position="87"/>
        <end position="109"/>
    </location>
</feature>
<organism evidence="3 4">
    <name type="scientific">Anas platyrhynchos</name>
    <name type="common">Mallard</name>
    <name type="synonym">Anas boschas</name>
    <dbReference type="NCBI Taxonomy" id="8839"/>
    <lineage>
        <taxon>Eukaryota</taxon>
        <taxon>Metazoa</taxon>
        <taxon>Chordata</taxon>
        <taxon>Craniata</taxon>
        <taxon>Vertebrata</taxon>
        <taxon>Euteleostomi</taxon>
        <taxon>Archelosauria</taxon>
        <taxon>Archosauria</taxon>
        <taxon>Dinosauria</taxon>
        <taxon>Saurischia</taxon>
        <taxon>Theropoda</taxon>
        <taxon>Coelurosauria</taxon>
        <taxon>Aves</taxon>
        <taxon>Neognathae</taxon>
        <taxon>Galloanserae</taxon>
        <taxon>Anseriformes</taxon>
        <taxon>Anatidae</taxon>
        <taxon>Anatinae</taxon>
        <taxon>Anas</taxon>
    </lineage>
</organism>
<feature type="compositionally biased region" description="Pro residues" evidence="1">
    <location>
        <begin position="52"/>
        <end position="61"/>
    </location>
</feature>
<protein>
    <submittedName>
        <fullName evidence="3">Uncharacterized protein</fullName>
    </submittedName>
</protein>
<dbReference type="Proteomes" id="UP000296049">
    <property type="component" value="Unassembled WGS sequence"/>
</dbReference>
<gene>
    <name evidence="3" type="ORF">Anapl_02274</name>
</gene>
<evidence type="ECO:0000313" key="4">
    <source>
        <dbReference type="Proteomes" id="UP000296049"/>
    </source>
</evidence>
<evidence type="ECO:0000256" key="1">
    <source>
        <dbReference type="SAM" id="MobiDB-lite"/>
    </source>
</evidence>
<proteinExistence type="predicted"/>
<dbReference type="AlphaFoldDB" id="R0KFG3"/>
<accession>R0KFG3</accession>
<name>R0KFG3_ANAPL</name>
<reference evidence="4" key="1">
    <citation type="journal article" date="2013" name="Nat. Genet.">
        <title>The duck genome and transcriptome provide insight into an avian influenza virus reservoir species.</title>
        <authorList>
            <person name="Huang Y."/>
            <person name="Li Y."/>
            <person name="Burt D.W."/>
            <person name="Chen H."/>
            <person name="Zhang Y."/>
            <person name="Qian W."/>
            <person name="Kim H."/>
            <person name="Gan S."/>
            <person name="Zhao Y."/>
            <person name="Li J."/>
            <person name="Yi K."/>
            <person name="Feng H."/>
            <person name="Zhu P."/>
            <person name="Li B."/>
            <person name="Liu Q."/>
            <person name="Fairley S."/>
            <person name="Magor K.E."/>
            <person name="Du Z."/>
            <person name="Hu X."/>
            <person name="Goodman L."/>
            <person name="Tafer H."/>
            <person name="Vignal A."/>
            <person name="Lee T."/>
            <person name="Kim K.W."/>
            <person name="Sheng Z."/>
            <person name="An Y."/>
            <person name="Searle S."/>
            <person name="Herrero J."/>
            <person name="Groenen M.A."/>
            <person name="Crooijmans R.P."/>
            <person name="Faraut T."/>
            <person name="Cai Q."/>
            <person name="Webster R.G."/>
            <person name="Aldridge J.R."/>
            <person name="Warren W.C."/>
            <person name="Bartschat S."/>
            <person name="Kehr S."/>
            <person name="Marz M."/>
            <person name="Stadler P.F."/>
            <person name="Smith J."/>
            <person name="Kraus R.H."/>
            <person name="Zhao Y."/>
            <person name="Ren L."/>
            <person name="Fei J."/>
            <person name="Morisson M."/>
            <person name="Kaiser P."/>
            <person name="Griffin D.K."/>
            <person name="Rao M."/>
            <person name="Pitel F."/>
            <person name="Wang J."/>
            <person name="Li N."/>
        </authorList>
    </citation>
    <scope>NUCLEOTIDE SEQUENCE [LARGE SCALE GENOMIC DNA]</scope>
</reference>
<sequence>LVKFGATEQEEKKRRRLRRRSVRGESWERQQLTQPARGSPPPLPPGLARSLPPSPALPSPATPRSIHPSSPFPRRLHSRSVLLPANFFFLNIYFFPFRFFFFFFFFLLFGADPPKTSTQLTAALAASSPRGSFAHRRGDATSVLTPFGRNLGDSTIFFPPILGFSFFF</sequence>